<keyword evidence="3" id="KW-1185">Reference proteome</keyword>
<gene>
    <name evidence="2" type="ORF">GCM10022222_53750</name>
</gene>
<reference evidence="3" key="1">
    <citation type="journal article" date="2019" name="Int. J. Syst. Evol. Microbiol.">
        <title>The Global Catalogue of Microorganisms (GCM) 10K type strain sequencing project: providing services to taxonomists for standard genome sequencing and annotation.</title>
        <authorList>
            <consortium name="The Broad Institute Genomics Platform"/>
            <consortium name="The Broad Institute Genome Sequencing Center for Infectious Disease"/>
            <person name="Wu L."/>
            <person name="Ma J."/>
        </authorList>
    </citation>
    <scope>NUCLEOTIDE SEQUENCE [LARGE SCALE GENOMIC DNA]</scope>
    <source>
        <strain evidence="3">JCM 16898</strain>
    </source>
</reference>
<proteinExistence type="predicted"/>
<sequence length="357" mass="37920">MRPGFEAVRETFAEVVDGSTGGAAFSVFRRGAPIVALHGGRAAPQVPWTGDTRVVLFSGTKGIVATVAAVLTARGLLDPDRPVARYWPEFAAAGKADVPVSQILAHTVGLPYVETDLPMLDNAANAAALARQSPLWAPGTRVAYHALTYGYLLTELIRRGTGDDLGSLVRTLLAEPHNLDLRLGTPPTVPVATLRRAPGYRISTFLQDPQRRRVVERMYRGLLDSTDTMNSAEYRGAALAAGSAVGTATAMARLYDLLLSGELVPPDVLARATRTWSEGVDAVNDRPLRFGLGFELADPIGTYGPAEVAFGHSGAGGGRHGAWPEHGVSFSFTTNELQAEDVDTRASSLLAALHETL</sequence>
<feature type="domain" description="Beta-lactamase-related" evidence="1">
    <location>
        <begin position="9"/>
        <end position="346"/>
    </location>
</feature>
<evidence type="ECO:0000313" key="3">
    <source>
        <dbReference type="Proteomes" id="UP001500689"/>
    </source>
</evidence>
<evidence type="ECO:0000259" key="1">
    <source>
        <dbReference type="Pfam" id="PF00144"/>
    </source>
</evidence>
<dbReference type="Proteomes" id="UP001500689">
    <property type="component" value="Unassembled WGS sequence"/>
</dbReference>
<dbReference type="Gene3D" id="3.40.710.10">
    <property type="entry name" value="DD-peptidase/beta-lactamase superfamily"/>
    <property type="match status" value="1"/>
</dbReference>
<keyword evidence="2" id="KW-0378">Hydrolase</keyword>
<dbReference type="InterPro" id="IPR012338">
    <property type="entry name" value="Beta-lactam/transpept-like"/>
</dbReference>
<accession>A0ABP6XEB4</accession>
<dbReference type="InterPro" id="IPR001466">
    <property type="entry name" value="Beta-lactam-related"/>
</dbReference>
<organism evidence="2 3">
    <name type="scientific">Amycolatopsis ultiminotia</name>
    <dbReference type="NCBI Taxonomy" id="543629"/>
    <lineage>
        <taxon>Bacteria</taxon>
        <taxon>Bacillati</taxon>
        <taxon>Actinomycetota</taxon>
        <taxon>Actinomycetes</taxon>
        <taxon>Pseudonocardiales</taxon>
        <taxon>Pseudonocardiaceae</taxon>
        <taxon>Amycolatopsis</taxon>
    </lineage>
</organism>
<dbReference type="SUPFAM" id="SSF56601">
    <property type="entry name" value="beta-lactamase/transpeptidase-like"/>
    <property type="match status" value="1"/>
</dbReference>
<dbReference type="GO" id="GO:0016787">
    <property type="term" value="F:hydrolase activity"/>
    <property type="evidence" value="ECO:0007669"/>
    <property type="project" value="UniProtKB-KW"/>
</dbReference>
<comment type="caution">
    <text evidence="2">The sequence shown here is derived from an EMBL/GenBank/DDBJ whole genome shotgun (WGS) entry which is preliminary data.</text>
</comment>
<evidence type="ECO:0000313" key="2">
    <source>
        <dbReference type="EMBL" id="GAA3563249.1"/>
    </source>
</evidence>
<dbReference type="PANTHER" id="PTHR43319">
    <property type="entry name" value="BETA-LACTAMASE-RELATED"/>
    <property type="match status" value="1"/>
</dbReference>
<dbReference type="EMBL" id="BAAAZN010000012">
    <property type="protein sequence ID" value="GAA3563249.1"/>
    <property type="molecule type" value="Genomic_DNA"/>
</dbReference>
<dbReference type="InterPro" id="IPR052907">
    <property type="entry name" value="Beta-lactamase/esterase"/>
</dbReference>
<dbReference type="PANTHER" id="PTHR43319:SF3">
    <property type="entry name" value="BETA-LACTAMASE-RELATED DOMAIN-CONTAINING PROTEIN"/>
    <property type="match status" value="1"/>
</dbReference>
<name>A0ABP6XEB4_9PSEU</name>
<protein>
    <submittedName>
        <fullName evidence="2">EstA family serine hydrolase</fullName>
    </submittedName>
</protein>
<dbReference type="Pfam" id="PF00144">
    <property type="entry name" value="Beta-lactamase"/>
    <property type="match status" value="1"/>
</dbReference>